<keyword evidence="2" id="KW-1185">Reference proteome</keyword>
<dbReference type="Proteomes" id="UP000299102">
    <property type="component" value="Unassembled WGS sequence"/>
</dbReference>
<dbReference type="AlphaFoldDB" id="A0A4C1TB92"/>
<accession>A0A4C1TB92</accession>
<sequence length="93" mass="10623">MDKGERDSGTPTVVLATPEPLYGMPRESVLFLLTHLLQRWQESNLPYRDCWADVPFTQPSKALPVPLTVGMILWPVVNFKPTLFPTQLQKPYI</sequence>
<organism evidence="1 2">
    <name type="scientific">Eumeta variegata</name>
    <name type="common">Bagworm moth</name>
    <name type="synonym">Eumeta japonica</name>
    <dbReference type="NCBI Taxonomy" id="151549"/>
    <lineage>
        <taxon>Eukaryota</taxon>
        <taxon>Metazoa</taxon>
        <taxon>Ecdysozoa</taxon>
        <taxon>Arthropoda</taxon>
        <taxon>Hexapoda</taxon>
        <taxon>Insecta</taxon>
        <taxon>Pterygota</taxon>
        <taxon>Neoptera</taxon>
        <taxon>Endopterygota</taxon>
        <taxon>Lepidoptera</taxon>
        <taxon>Glossata</taxon>
        <taxon>Ditrysia</taxon>
        <taxon>Tineoidea</taxon>
        <taxon>Psychidae</taxon>
        <taxon>Oiketicinae</taxon>
        <taxon>Eumeta</taxon>
    </lineage>
</organism>
<reference evidence="1 2" key="1">
    <citation type="journal article" date="2019" name="Commun. Biol.">
        <title>The bagworm genome reveals a unique fibroin gene that provides high tensile strength.</title>
        <authorList>
            <person name="Kono N."/>
            <person name="Nakamura H."/>
            <person name="Ohtoshi R."/>
            <person name="Tomita M."/>
            <person name="Numata K."/>
            <person name="Arakawa K."/>
        </authorList>
    </citation>
    <scope>NUCLEOTIDE SEQUENCE [LARGE SCALE GENOMIC DNA]</scope>
</reference>
<proteinExistence type="predicted"/>
<evidence type="ECO:0000313" key="1">
    <source>
        <dbReference type="EMBL" id="GBP11446.1"/>
    </source>
</evidence>
<protein>
    <submittedName>
        <fullName evidence="1">Uncharacterized protein</fullName>
    </submittedName>
</protein>
<comment type="caution">
    <text evidence="1">The sequence shown here is derived from an EMBL/GenBank/DDBJ whole genome shotgun (WGS) entry which is preliminary data.</text>
</comment>
<dbReference type="EMBL" id="BGZK01004889">
    <property type="protein sequence ID" value="GBP11446.1"/>
    <property type="molecule type" value="Genomic_DNA"/>
</dbReference>
<name>A0A4C1TB92_EUMVA</name>
<gene>
    <name evidence="1" type="ORF">EVAR_101445_1</name>
</gene>
<evidence type="ECO:0000313" key="2">
    <source>
        <dbReference type="Proteomes" id="UP000299102"/>
    </source>
</evidence>